<feature type="non-terminal residue" evidence="2">
    <location>
        <position position="1"/>
    </location>
</feature>
<dbReference type="SUPFAM" id="SSF53720">
    <property type="entry name" value="ALDH-like"/>
    <property type="match status" value="1"/>
</dbReference>
<evidence type="ECO:0000313" key="3">
    <source>
        <dbReference type="Proteomes" id="UP000053958"/>
    </source>
</evidence>
<organism evidence="2 3">
    <name type="scientific">Rasamsonia emersonii (strain ATCC 16479 / CBS 393.64 / IMI 116815)</name>
    <dbReference type="NCBI Taxonomy" id="1408163"/>
    <lineage>
        <taxon>Eukaryota</taxon>
        <taxon>Fungi</taxon>
        <taxon>Dikarya</taxon>
        <taxon>Ascomycota</taxon>
        <taxon>Pezizomycotina</taxon>
        <taxon>Eurotiomycetes</taxon>
        <taxon>Eurotiomycetidae</taxon>
        <taxon>Eurotiales</taxon>
        <taxon>Trichocomaceae</taxon>
        <taxon>Rasamsonia</taxon>
    </lineage>
</organism>
<keyword evidence="3" id="KW-1185">Reference proteome</keyword>
<dbReference type="Pfam" id="PF00171">
    <property type="entry name" value="Aldedh"/>
    <property type="match status" value="1"/>
</dbReference>
<protein>
    <submittedName>
        <fullName evidence="2">Betaine aldehyde dehydrogenase</fullName>
    </submittedName>
</protein>
<dbReference type="GO" id="GO:0016620">
    <property type="term" value="F:oxidoreductase activity, acting on the aldehyde or oxo group of donors, NAD or NADP as acceptor"/>
    <property type="evidence" value="ECO:0007669"/>
    <property type="project" value="InterPro"/>
</dbReference>
<gene>
    <name evidence="2" type="ORF">T310_8498</name>
</gene>
<dbReference type="InterPro" id="IPR016161">
    <property type="entry name" value="Ald_DH/histidinol_DH"/>
</dbReference>
<name>A0A0F4YIX7_RASE3</name>
<evidence type="ECO:0000259" key="1">
    <source>
        <dbReference type="Pfam" id="PF00171"/>
    </source>
</evidence>
<dbReference type="InterPro" id="IPR016163">
    <property type="entry name" value="Ald_DH_C"/>
</dbReference>
<dbReference type="STRING" id="1408163.A0A0F4YIX7"/>
<dbReference type="OrthoDB" id="310895at2759"/>
<dbReference type="AlphaFoldDB" id="A0A0F4YIX7"/>
<dbReference type="RefSeq" id="XP_013324175.1">
    <property type="nucleotide sequence ID" value="XM_013468721.1"/>
</dbReference>
<dbReference type="GeneID" id="25320754"/>
<feature type="domain" description="Aldehyde dehydrogenase" evidence="1">
    <location>
        <begin position="1"/>
        <end position="44"/>
    </location>
</feature>
<sequence>GMVAVNDFGSYYAVQLPFGGVKGSGYGRFAGEEGLRAVSNIKSVCADRFPRLMGTQIPPTVDYPIHKGDGDRKNGNGAWEMCKGVVETGYQLTLAGRASGIWKILKNS</sequence>
<dbReference type="InterPro" id="IPR015590">
    <property type="entry name" value="Aldehyde_DH_dom"/>
</dbReference>
<reference evidence="2 3" key="1">
    <citation type="submission" date="2015-04" db="EMBL/GenBank/DDBJ databases">
        <authorList>
            <person name="Heijne W.H."/>
            <person name="Fedorova N.D."/>
            <person name="Nierman W.C."/>
            <person name="Vollebregt A.W."/>
            <person name="Zhao Z."/>
            <person name="Wu L."/>
            <person name="Kumar M."/>
            <person name="Stam H."/>
            <person name="van den Berg M.A."/>
            <person name="Pel H.J."/>
        </authorList>
    </citation>
    <scope>NUCLEOTIDE SEQUENCE [LARGE SCALE GENOMIC DNA]</scope>
    <source>
        <strain evidence="2 3">CBS 393.64</strain>
    </source>
</reference>
<dbReference type="Proteomes" id="UP000053958">
    <property type="component" value="Unassembled WGS sequence"/>
</dbReference>
<dbReference type="Gene3D" id="3.40.309.10">
    <property type="entry name" value="Aldehyde Dehydrogenase, Chain A, domain 2"/>
    <property type="match status" value="1"/>
</dbReference>
<accession>A0A0F4YIX7</accession>
<proteinExistence type="predicted"/>
<comment type="caution">
    <text evidence="2">The sequence shown here is derived from an EMBL/GenBank/DDBJ whole genome shotgun (WGS) entry which is preliminary data.</text>
</comment>
<dbReference type="EMBL" id="LASV01000614">
    <property type="protein sequence ID" value="KKA17563.1"/>
    <property type="molecule type" value="Genomic_DNA"/>
</dbReference>
<evidence type="ECO:0000313" key="2">
    <source>
        <dbReference type="EMBL" id="KKA17563.1"/>
    </source>
</evidence>